<organism evidence="2 3">
    <name type="scientific">Flavobacterium sangjuense</name>
    <dbReference type="NCBI Taxonomy" id="2518177"/>
    <lineage>
        <taxon>Bacteria</taxon>
        <taxon>Pseudomonadati</taxon>
        <taxon>Bacteroidota</taxon>
        <taxon>Flavobacteriia</taxon>
        <taxon>Flavobacteriales</taxon>
        <taxon>Flavobacteriaceae</taxon>
        <taxon>Flavobacterium</taxon>
    </lineage>
</organism>
<accession>A0A4P7PV52</accession>
<reference evidence="2 3" key="1">
    <citation type="submission" date="2019-04" db="EMBL/GenBank/DDBJ databases">
        <title>Flavobacterium sp. GS03.</title>
        <authorList>
            <person name="Kim H."/>
        </authorList>
    </citation>
    <scope>NUCLEOTIDE SEQUENCE [LARGE SCALE GENOMIC DNA]</scope>
    <source>
        <strain evidence="2 3">GS03</strain>
    </source>
</reference>
<feature type="coiled-coil region" evidence="1">
    <location>
        <begin position="605"/>
        <end position="632"/>
    </location>
</feature>
<dbReference type="RefSeq" id="WP_136152759.1">
    <property type="nucleotide sequence ID" value="NZ_CP038810.1"/>
</dbReference>
<keyword evidence="1" id="KW-0175">Coiled coil</keyword>
<evidence type="ECO:0008006" key="4">
    <source>
        <dbReference type="Google" id="ProtNLM"/>
    </source>
</evidence>
<evidence type="ECO:0000256" key="1">
    <source>
        <dbReference type="SAM" id="Coils"/>
    </source>
</evidence>
<dbReference type="OrthoDB" id="603257at2"/>
<gene>
    <name evidence="2" type="ORF">GS03_02389</name>
</gene>
<dbReference type="EMBL" id="CP038810">
    <property type="protein sequence ID" value="QBZ98877.1"/>
    <property type="molecule type" value="Genomic_DNA"/>
</dbReference>
<sequence>MNYPKIYSLSTVGIVKHYNQDYLFHPERTDFTGNNGVGKSILADLIQLIFISDDHLIEFGTESMDKEGRSAYTLPKDTNEAYAFMNIEVEKDAFVTIGVCIPNKRSKRLKPFIILKDLNLDKSIEQLSFPATKLPSHKTFIHEGQFLGIEELTRHFRDRHSLCLQYFVHNEDKDRYYSFLYKKEILSINLSIKSNLKSFAKIIQSFSRAKSLNIKNSQNLKDFLFEESEKDYHEMFAIHKTELEKQLFDYKNLESEIAQLEGKQLLLAELKQMEERAKVSHLAYLGYCIRFGEKHIKTLQLKHDSGQQILLSYQEELQNLEKRSPRLKAVLYQMEDDITKLKKTNLALRKFMEYQQSIDNLVIERDKLANCKAPDVGQIEKNGISINEFHTEELLKRIEEFKVVFDKYHSLKAMNDKVTQQKKIIQDCQNDFCQEIKRNKEILALIKHNKKDSLFSKVLEQNQPLTEMQEAVLFHLLSTSWGKPKDPQNLDDYTENLDLISENNITTDNLALGYWLKTGHLNRFIPKLNQSPLLNDPGKLAEAFAKRQAEIESVISGHERQLLELEKFEKGQSFDKKIIQNDYQLDSQLKDYTAFQQFERTAQLIANLGIRIETITAEINQLKEKQDELKLSAQITERGNSDYYDKWIEIKTNNITFCMTQIAKEESRIMSLKDELIPIKISANEGDHKNLEIAVEKYDSTWLDFYKIYTDEDFSTTDYLVISAQEETETFADSYRKLWGNYTSEYKLTASKFDDAANSNIEIKEQIRDEKFSFHFLEQALLGPKIKYLDNIGENVRELNRVRLSIVDAIFETMLKIFMQTKDKYEHYRKTVRDLNTFFKGTKISKKHYFQIHFVQQKDFSIDWIYQLQNYSTAAHKTGELPFSDITVEDFVEDFFRKATGYRRKINFGELLDPKTYFNLEAKLENENGDKETPGSTGETYAAVVLLGIGRLSKVQTSTRKGLRFIILEETANLDATNFSTFPDLAKEHGYQIITMTPKPYGSVSDGSWILHHLIPGLEDNDINFPISNSYFKTNTDSTSLDQFLTNSLL</sequence>
<keyword evidence="3" id="KW-1185">Reference proteome</keyword>
<evidence type="ECO:0000313" key="3">
    <source>
        <dbReference type="Proteomes" id="UP000296862"/>
    </source>
</evidence>
<dbReference type="KEGG" id="fsn:GS03_02389"/>
<feature type="coiled-coil region" evidence="1">
    <location>
        <begin position="303"/>
        <end position="330"/>
    </location>
</feature>
<feature type="coiled-coil region" evidence="1">
    <location>
        <begin position="243"/>
        <end position="270"/>
    </location>
</feature>
<protein>
    <recommendedName>
        <fullName evidence="4">MukB N-terminal domain-containing protein</fullName>
    </recommendedName>
</protein>
<proteinExistence type="predicted"/>
<dbReference type="Proteomes" id="UP000296862">
    <property type="component" value="Chromosome"/>
</dbReference>
<dbReference type="Gene3D" id="3.40.1140.10">
    <property type="match status" value="1"/>
</dbReference>
<name>A0A4P7PV52_9FLAO</name>
<evidence type="ECO:0000313" key="2">
    <source>
        <dbReference type="EMBL" id="QBZ98877.1"/>
    </source>
</evidence>
<dbReference type="AlphaFoldDB" id="A0A4P7PV52"/>